<organism evidence="7">
    <name type="scientific">bioreactor metagenome</name>
    <dbReference type="NCBI Taxonomy" id="1076179"/>
    <lineage>
        <taxon>unclassified sequences</taxon>
        <taxon>metagenomes</taxon>
        <taxon>ecological metagenomes</taxon>
    </lineage>
</organism>
<dbReference type="EMBL" id="VSSQ01119135">
    <property type="protein sequence ID" value="MPN52745.1"/>
    <property type="molecule type" value="Genomic_DNA"/>
</dbReference>
<gene>
    <name evidence="7" type="primary">arnE_10</name>
    <name evidence="7" type="ORF">SDC9_200407</name>
</gene>
<evidence type="ECO:0000256" key="3">
    <source>
        <dbReference type="ARBA" id="ARBA00022692"/>
    </source>
</evidence>
<dbReference type="GO" id="GO:0022857">
    <property type="term" value="F:transmembrane transporter activity"/>
    <property type="evidence" value="ECO:0007669"/>
    <property type="project" value="InterPro"/>
</dbReference>
<protein>
    <submittedName>
        <fullName evidence="7">4-amino-4-deoxy-L-arabinose-phosphoundecaprenol flippase subunit ArnE</fullName>
    </submittedName>
</protein>
<feature type="transmembrane region" description="Helical" evidence="6">
    <location>
        <begin position="40"/>
        <end position="63"/>
    </location>
</feature>
<evidence type="ECO:0000256" key="6">
    <source>
        <dbReference type="SAM" id="Phobius"/>
    </source>
</evidence>
<evidence type="ECO:0000256" key="5">
    <source>
        <dbReference type="ARBA" id="ARBA00023136"/>
    </source>
</evidence>
<keyword evidence="5 6" id="KW-0472">Membrane</keyword>
<name>A0A645IN29_9ZZZZ</name>
<dbReference type="GO" id="GO:0005886">
    <property type="term" value="C:plasma membrane"/>
    <property type="evidence" value="ECO:0007669"/>
    <property type="project" value="UniProtKB-SubCell"/>
</dbReference>
<proteinExistence type="predicted"/>
<evidence type="ECO:0000256" key="4">
    <source>
        <dbReference type="ARBA" id="ARBA00022989"/>
    </source>
</evidence>
<keyword evidence="4 6" id="KW-1133">Transmembrane helix</keyword>
<keyword evidence="2" id="KW-1003">Cell membrane</keyword>
<dbReference type="PANTHER" id="PTHR30561:SF9">
    <property type="entry name" value="4-AMINO-4-DEOXY-L-ARABINOSE-PHOSPHOUNDECAPRENOL FLIPPASE SUBUNIT ARNF-RELATED"/>
    <property type="match status" value="1"/>
</dbReference>
<comment type="subcellular location">
    <subcellularLocation>
        <location evidence="1">Cell membrane</location>
        <topology evidence="1">Multi-pass membrane protein</topology>
    </subcellularLocation>
</comment>
<keyword evidence="3 6" id="KW-0812">Transmembrane</keyword>
<feature type="transmembrane region" description="Helical" evidence="6">
    <location>
        <begin position="96"/>
        <end position="114"/>
    </location>
</feature>
<dbReference type="Gene3D" id="1.10.3730.20">
    <property type="match status" value="1"/>
</dbReference>
<dbReference type="AlphaFoldDB" id="A0A645IN29"/>
<evidence type="ECO:0000256" key="1">
    <source>
        <dbReference type="ARBA" id="ARBA00004651"/>
    </source>
</evidence>
<accession>A0A645IN29</accession>
<dbReference type="PANTHER" id="PTHR30561">
    <property type="entry name" value="SMR FAMILY PROTON-DEPENDENT DRUG EFFLUX TRANSPORTER SUGE"/>
    <property type="match status" value="1"/>
</dbReference>
<dbReference type="InterPro" id="IPR037185">
    <property type="entry name" value="EmrE-like"/>
</dbReference>
<dbReference type="SUPFAM" id="SSF103481">
    <property type="entry name" value="Multidrug resistance efflux transporter EmrE"/>
    <property type="match status" value="1"/>
</dbReference>
<evidence type="ECO:0000313" key="7">
    <source>
        <dbReference type="EMBL" id="MPN52745.1"/>
    </source>
</evidence>
<comment type="caution">
    <text evidence="7">The sequence shown here is derived from an EMBL/GenBank/DDBJ whole genome shotgun (WGS) entry which is preliminary data.</text>
</comment>
<reference evidence="7" key="1">
    <citation type="submission" date="2019-08" db="EMBL/GenBank/DDBJ databases">
        <authorList>
            <person name="Kucharzyk K."/>
            <person name="Murdoch R.W."/>
            <person name="Higgins S."/>
            <person name="Loffler F."/>
        </authorList>
    </citation>
    <scope>NUCLEOTIDE SEQUENCE</scope>
</reference>
<sequence>MIYFLLAVNIILLVLGQTLWKIGLSGTTLELSFNGALRLLLNPYILGGLLIYGAATAIWLYILSKAQLSVVYPLQSLCYVAAAVIALVVFKENIPLTRWIGIAVIIFGAYLVSIK</sequence>
<feature type="transmembrane region" description="Helical" evidence="6">
    <location>
        <begin position="70"/>
        <end position="90"/>
    </location>
</feature>
<dbReference type="InterPro" id="IPR000390">
    <property type="entry name" value="Small_drug/metabolite_transptr"/>
</dbReference>
<evidence type="ECO:0000256" key="2">
    <source>
        <dbReference type="ARBA" id="ARBA00022475"/>
    </source>
</evidence>